<dbReference type="STRING" id="1492898.SY85_22650"/>
<evidence type="ECO:0000313" key="2">
    <source>
        <dbReference type="Proteomes" id="UP000077177"/>
    </source>
</evidence>
<dbReference type="RefSeq" id="WP_066408077.1">
    <property type="nucleotide sequence ID" value="NZ_CP011390.1"/>
</dbReference>
<accession>A0A172U0H7</accession>
<dbReference type="GO" id="GO:0008237">
    <property type="term" value="F:metallopeptidase activity"/>
    <property type="evidence" value="ECO:0007669"/>
    <property type="project" value="InterPro"/>
</dbReference>
<dbReference type="SUPFAM" id="SSF55486">
    <property type="entry name" value="Metalloproteases ('zincins'), catalytic domain"/>
    <property type="match status" value="1"/>
</dbReference>
<reference evidence="1 2" key="2">
    <citation type="journal article" date="2016" name="Int. J. Syst. Evol. Microbiol.">
        <title>Flavisolibacter tropicus sp. nov., isolated from tropical soil.</title>
        <authorList>
            <person name="Lee J.J."/>
            <person name="Kang M.S."/>
            <person name="Kim G.S."/>
            <person name="Lee C.S."/>
            <person name="Lim S."/>
            <person name="Lee J."/>
            <person name="Roh S.H."/>
            <person name="Kang H."/>
            <person name="Ha J.M."/>
            <person name="Bae S."/>
            <person name="Jung H.Y."/>
            <person name="Kim M.K."/>
        </authorList>
    </citation>
    <scope>NUCLEOTIDE SEQUENCE [LARGE SCALE GENOMIC DNA]</scope>
    <source>
        <strain evidence="1 2">LCS9</strain>
    </source>
</reference>
<protein>
    <recommendedName>
        <fullName evidence="3">Protease</fullName>
    </recommendedName>
</protein>
<dbReference type="Proteomes" id="UP000077177">
    <property type="component" value="Chromosome"/>
</dbReference>
<evidence type="ECO:0000313" key="1">
    <source>
        <dbReference type="EMBL" id="ANE52861.1"/>
    </source>
</evidence>
<evidence type="ECO:0008006" key="3">
    <source>
        <dbReference type="Google" id="ProtNLM"/>
    </source>
</evidence>
<keyword evidence="2" id="KW-1185">Reference proteome</keyword>
<dbReference type="InterPro" id="IPR024079">
    <property type="entry name" value="MetalloPept_cat_dom_sf"/>
</dbReference>
<sequence length="274" mass="29417">MKHTLNILAVAGTAILLITSCKKDVHDSPEASVSEATLNQIQAAGFSTDNIQKMDGGYLVEGDIFLSDAELASEPTSPNMIIAEEEQYRTFNLVNPNTYSTIKVALNNSSSQHEAVFSSALDEAIRRYNALGLTIKFSRVTSSPNTTVVAFYEVSNVLGSSGFPTSSGAPYNQVRMNTYHYSTSTSSTNINYIATIIAHELGHCIGFRHTDYMRRAYSCGSGGNEGQAKNGVGAVLIPGTPSGPDAASWMLACIGSNVNRPFNSNDVKALNYVY</sequence>
<proteinExistence type="predicted"/>
<dbReference type="Gene3D" id="3.40.390.10">
    <property type="entry name" value="Collagenase (Catalytic Domain)"/>
    <property type="match status" value="1"/>
</dbReference>
<dbReference type="PATRIC" id="fig|1492898.3.peg.4913"/>
<organism evidence="1 2">
    <name type="scientific">Flavisolibacter tropicus</name>
    <dbReference type="NCBI Taxonomy" id="1492898"/>
    <lineage>
        <taxon>Bacteria</taxon>
        <taxon>Pseudomonadati</taxon>
        <taxon>Bacteroidota</taxon>
        <taxon>Chitinophagia</taxon>
        <taxon>Chitinophagales</taxon>
        <taxon>Chitinophagaceae</taxon>
        <taxon>Flavisolibacter</taxon>
    </lineage>
</organism>
<dbReference type="KEGG" id="fla:SY85_22650"/>
<dbReference type="AlphaFoldDB" id="A0A172U0H7"/>
<gene>
    <name evidence="1" type="ORF">SY85_22650</name>
</gene>
<dbReference type="EMBL" id="CP011390">
    <property type="protein sequence ID" value="ANE52861.1"/>
    <property type="molecule type" value="Genomic_DNA"/>
</dbReference>
<reference evidence="2" key="1">
    <citation type="submission" date="2015-01" db="EMBL/GenBank/DDBJ databases">
        <title>Flavisolibacter sp./LCS9/ whole genome sequencing.</title>
        <authorList>
            <person name="Kim M.K."/>
            <person name="Srinivasan S."/>
            <person name="Lee J.-J."/>
        </authorList>
    </citation>
    <scope>NUCLEOTIDE SEQUENCE [LARGE SCALE GENOMIC DNA]</scope>
    <source>
        <strain evidence="2">LCS9</strain>
    </source>
</reference>
<dbReference type="OrthoDB" id="785995at2"/>
<dbReference type="PROSITE" id="PS51257">
    <property type="entry name" value="PROKAR_LIPOPROTEIN"/>
    <property type="match status" value="1"/>
</dbReference>
<dbReference type="InterPro" id="IPR024653">
    <property type="entry name" value="Peptidase_M10/M27/M57"/>
</dbReference>
<dbReference type="Pfam" id="PF12388">
    <property type="entry name" value="Peptidase_M57"/>
    <property type="match status" value="1"/>
</dbReference>
<name>A0A172U0H7_9BACT</name>